<comment type="caution">
    <text evidence="4">The sequence shown here is derived from an EMBL/GenBank/DDBJ whole genome shotgun (WGS) entry which is preliminary data.</text>
</comment>
<evidence type="ECO:0000313" key="4">
    <source>
        <dbReference type="EMBL" id="PFH54923.1"/>
    </source>
</evidence>
<dbReference type="Pfam" id="PF09631">
    <property type="entry name" value="Sen15"/>
    <property type="match status" value="1"/>
</dbReference>
<dbReference type="GO" id="GO:0000214">
    <property type="term" value="C:tRNA-intron endonuclease complex"/>
    <property type="evidence" value="ECO:0007669"/>
    <property type="project" value="InterPro"/>
</dbReference>
<evidence type="ECO:0000256" key="1">
    <source>
        <dbReference type="ARBA" id="ARBA00006091"/>
    </source>
</evidence>
<proteinExistence type="inferred from homology"/>
<gene>
    <name evidence="4" type="ORF">XA68_11767</name>
</gene>
<feature type="domain" description="tRNA-splicing endonuclease subunit Sen15" evidence="3">
    <location>
        <begin position="19"/>
        <end position="141"/>
    </location>
</feature>
<dbReference type="Proteomes" id="UP000037136">
    <property type="component" value="Unassembled WGS sequence"/>
</dbReference>
<sequence>MDSRLAVRRCAFKNATRTVLYDLEHQHDWIDLKIIDNLDRSRPLIRGLPPKRLYLHPDDQLKALASERRTGQNFASKPELEWVLPLHLAEKWSLASFATVFDSIDKEADGMAKRILLAILHNDSTVVYYFMHRGIVKPRQN</sequence>
<dbReference type="GO" id="GO:0000379">
    <property type="term" value="P:tRNA-type intron splice site recognition and cleavage"/>
    <property type="evidence" value="ECO:0007669"/>
    <property type="project" value="InterPro"/>
</dbReference>
<dbReference type="AlphaFoldDB" id="A0A2A9P223"/>
<evidence type="ECO:0000313" key="5">
    <source>
        <dbReference type="Proteomes" id="UP000037136"/>
    </source>
</evidence>
<dbReference type="InterPro" id="IPR036167">
    <property type="entry name" value="tRNA_intron_Endo_cat-like_sf"/>
</dbReference>
<dbReference type="OrthoDB" id="10002170at2759"/>
<name>A0A2A9P223_OPHUN</name>
<dbReference type="PANTHER" id="PTHR28518">
    <property type="entry name" value="TRNA-SPLICING ENDONUCLEASE SUBUNIT SEN15"/>
    <property type="match status" value="1"/>
</dbReference>
<reference evidence="4 5" key="2">
    <citation type="journal article" date="2017" name="Sci. Rep.">
        <title>Ant-infecting Ophiocordyceps genomes reveal a high diversity of potential behavioral manipulation genes and a possible major role for enterotoxins.</title>
        <authorList>
            <person name="de Bekker C."/>
            <person name="Ohm R.A."/>
            <person name="Evans H.C."/>
            <person name="Brachmann A."/>
            <person name="Hughes D.P."/>
        </authorList>
    </citation>
    <scope>NUCLEOTIDE SEQUENCE [LARGE SCALE GENOMIC DNA]</scope>
    <source>
        <strain evidence="4 5">SC16a</strain>
    </source>
</reference>
<evidence type="ECO:0000256" key="2">
    <source>
        <dbReference type="ARBA" id="ARBA00022694"/>
    </source>
</evidence>
<dbReference type="PANTHER" id="PTHR28518:SF1">
    <property type="entry name" value="TRNA-SPLICING ENDONUCLEASE SUBUNIT SEN15"/>
    <property type="match status" value="1"/>
</dbReference>
<organism evidence="4 5">
    <name type="scientific">Ophiocordyceps unilateralis</name>
    <name type="common">Zombie-ant fungus</name>
    <name type="synonym">Torrubia unilateralis</name>
    <dbReference type="NCBI Taxonomy" id="268505"/>
    <lineage>
        <taxon>Eukaryota</taxon>
        <taxon>Fungi</taxon>
        <taxon>Dikarya</taxon>
        <taxon>Ascomycota</taxon>
        <taxon>Pezizomycotina</taxon>
        <taxon>Sordariomycetes</taxon>
        <taxon>Hypocreomycetidae</taxon>
        <taxon>Hypocreales</taxon>
        <taxon>Ophiocordycipitaceae</taxon>
        <taxon>Ophiocordyceps</taxon>
    </lineage>
</organism>
<dbReference type="InterPro" id="IPR011856">
    <property type="entry name" value="tRNA_endonuc-like_dom_sf"/>
</dbReference>
<dbReference type="InterPro" id="IPR018593">
    <property type="entry name" value="tRNA-endonuc_su_Sen15"/>
</dbReference>
<dbReference type="SUPFAM" id="SSF53032">
    <property type="entry name" value="tRNA-intron endonuclease catalytic domain-like"/>
    <property type="match status" value="1"/>
</dbReference>
<protein>
    <recommendedName>
        <fullName evidence="3">tRNA-splicing endonuclease subunit Sen15 domain-containing protein</fullName>
    </recommendedName>
</protein>
<dbReference type="STRING" id="268505.A0A2A9P223"/>
<evidence type="ECO:0000259" key="3">
    <source>
        <dbReference type="Pfam" id="PF09631"/>
    </source>
</evidence>
<dbReference type="InterPro" id="IPR042777">
    <property type="entry name" value="Sen15_fungi"/>
</dbReference>
<keyword evidence="5" id="KW-1185">Reference proteome</keyword>
<dbReference type="GO" id="GO:0000213">
    <property type="term" value="F:tRNA-intron lyase activity"/>
    <property type="evidence" value="ECO:0007669"/>
    <property type="project" value="TreeGrafter"/>
</dbReference>
<dbReference type="GO" id="GO:0003676">
    <property type="term" value="F:nucleic acid binding"/>
    <property type="evidence" value="ECO:0007669"/>
    <property type="project" value="InterPro"/>
</dbReference>
<comment type="similarity">
    <text evidence="1">Belongs to the SEN15 family.</text>
</comment>
<reference evidence="4 5" key="1">
    <citation type="journal article" date="2015" name="BMC Genomics">
        <title>Gene expression during zombie ant biting behavior reflects the complexity underlying fungal parasitic behavioral manipulation.</title>
        <authorList>
            <person name="de Bekker C."/>
            <person name="Ohm R.A."/>
            <person name="Loreto R.G."/>
            <person name="Sebastian A."/>
            <person name="Albert I."/>
            <person name="Merrow M."/>
            <person name="Brachmann A."/>
            <person name="Hughes D.P."/>
        </authorList>
    </citation>
    <scope>NUCLEOTIDE SEQUENCE [LARGE SCALE GENOMIC DNA]</scope>
    <source>
        <strain evidence="4 5">SC16a</strain>
    </source>
</reference>
<accession>A0A2A9P223</accession>
<keyword evidence="2" id="KW-0819">tRNA processing</keyword>
<dbReference type="EMBL" id="LAZP02001672">
    <property type="protein sequence ID" value="PFH54923.1"/>
    <property type="molecule type" value="Genomic_DNA"/>
</dbReference>
<dbReference type="Gene3D" id="3.40.1350.10">
    <property type="match status" value="1"/>
</dbReference>